<organism evidence="2 3">
    <name type="scientific">Fonticella tunisiensis</name>
    <dbReference type="NCBI Taxonomy" id="1096341"/>
    <lineage>
        <taxon>Bacteria</taxon>
        <taxon>Bacillati</taxon>
        <taxon>Bacillota</taxon>
        <taxon>Clostridia</taxon>
        <taxon>Eubacteriales</taxon>
        <taxon>Clostridiaceae</taxon>
        <taxon>Fonticella</taxon>
    </lineage>
</organism>
<evidence type="ECO:0000313" key="2">
    <source>
        <dbReference type="EMBL" id="TDT61030.1"/>
    </source>
</evidence>
<gene>
    <name evidence="2" type="ORF">EDD71_10934</name>
</gene>
<dbReference type="Gene3D" id="3.90.25.10">
    <property type="entry name" value="UDP-galactose 4-epimerase, domain 1"/>
    <property type="match status" value="1"/>
</dbReference>
<dbReference type="InterPro" id="IPR013445">
    <property type="entry name" value="CDP_4_6_deHydtase"/>
</dbReference>
<protein>
    <submittedName>
        <fullName evidence="2">CDP-glucose 4,6-dehydratase</fullName>
    </submittedName>
</protein>
<name>A0A4R7KPH2_9CLOT</name>
<dbReference type="CDD" id="cd05252">
    <property type="entry name" value="CDP_GD_SDR_e"/>
    <property type="match status" value="1"/>
</dbReference>
<evidence type="ECO:0000313" key="3">
    <source>
        <dbReference type="Proteomes" id="UP000295325"/>
    </source>
</evidence>
<evidence type="ECO:0000259" key="1">
    <source>
        <dbReference type="Pfam" id="PF16363"/>
    </source>
</evidence>
<reference evidence="2 3" key="1">
    <citation type="submission" date="2019-03" db="EMBL/GenBank/DDBJ databases">
        <title>Genomic Encyclopedia of Type Strains, Phase IV (KMG-IV): sequencing the most valuable type-strain genomes for metagenomic binning, comparative biology and taxonomic classification.</title>
        <authorList>
            <person name="Goeker M."/>
        </authorList>
    </citation>
    <scope>NUCLEOTIDE SEQUENCE [LARGE SCALE GENOMIC DNA]</scope>
    <source>
        <strain evidence="2 3">DSM 24455</strain>
    </source>
</reference>
<keyword evidence="3" id="KW-1185">Reference proteome</keyword>
<dbReference type="EMBL" id="SOAZ01000009">
    <property type="protein sequence ID" value="TDT61030.1"/>
    <property type="molecule type" value="Genomic_DNA"/>
</dbReference>
<dbReference type="InterPro" id="IPR016040">
    <property type="entry name" value="NAD(P)-bd_dom"/>
</dbReference>
<dbReference type="PANTHER" id="PTHR43000">
    <property type="entry name" value="DTDP-D-GLUCOSE 4,6-DEHYDRATASE-RELATED"/>
    <property type="match status" value="1"/>
</dbReference>
<dbReference type="SUPFAM" id="SSF51735">
    <property type="entry name" value="NAD(P)-binding Rossmann-fold domains"/>
    <property type="match status" value="1"/>
</dbReference>
<accession>A0A4R7KPH2</accession>
<dbReference type="RefSeq" id="WP_133627997.1">
    <property type="nucleotide sequence ID" value="NZ_SOAZ01000009.1"/>
</dbReference>
<dbReference type="NCBIfam" id="TIGR02622">
    <property type="entry name" value="CDP_4_6_dhtase"/>
    <property type="match status" value="1"/>
</dbReference>
<comment type="caution">
    <text evidence="2">The sequence shown here is derived from an EMBL/GenBank/DDBJ whole genome shotgun (WGS) entry which is preliminary data.</text>
</comment>
<feature type="domain" description="NAD(P)-binding" evidence="1">
    <location>
        <begin position="15"/>
        <end position="327"/>
    </location>
</feature>
<dbReference type="Pfam" id="PF16363">
    <property type="entry name" value="GDP_Man_Dehyd"/>
    <property type="match status" value="1"/>
</dbReference>
<proteinExistence type="predicted"/>
<dbReference type="OrthoDB" id="9779041at2"/>
<dbReference type="Gene3D" id="3.40.50.720">
    <property type="entry name" value="NAD(P)-binding Rossmann-like Domain"/>
    <property type="match status" value="1"/>
</dbReference>
<sequence>MNRLFNNIYEGRRVLITGHTGFKGSWLSIFLMELGAYVIGYGLNPCTDKDNFLVSNLKDRMIDVRGDIRDDKGLMEVFERFSPEIVFHLAAQPLVRKSYEIPKETYEVNVMGTLNVLECIRKTDSVRAGIIVTTDKCYENREQIWGYREDDPLGGYDPYSSSKACVELLTASYRSSFMNPKDFSCHGKALATARAGNVIGGGDWSKDRIIPDCIRALMEGRPIKIRNPMAIRPFQHVLEALYGYLLLASKMCEEGISYSGPWNFGPDFNSVVTVERIVNIIIEKWGNGGYICLNDEKAPHESQLLMLDCTKAKTCLNWNPVLNIDEAADLTVEWYKGLIQRADIYKLCCSQIKRYCEKIEGKGEGHV</sequence>
<dbReference type="Proteomes" id="UP000295325">
    <property type="component" value="Unassembled WGS sequence"/>
</dbReference>
<dbReference type="InterPro" id="IPR036291">
    <property type="entry name" value="NAD(P)-bd_dom_sf"/>
</dbReference>
<dbReference type="AlphaFoldDB" id="A0A4R7KPH2"/>